<protein>
    <submittedName>
        <fullName evidence="1">Uncharacterized protein</fullName>
    </submittedName>
</protein>
<dbReference type="AlphaFoldDB" id="A0AAV6UP41"/>
<dbReference type="Proteomes" id="UP000827092">
    <property type="component" value="Unassembled WGS sequence"/>
</dbReference>
<accession>A0AAV6UP41</accession>
<dbReference type="EMBL" id="JAFNEN010000319">
    <property type="protein sequence ID" value="KAG8185954.1"/>
    <property type="molecule type" value="Genomic_DNA"/>
</dbReference>
<gene>
    <name evidence="1" type="ORF">JTE90_013613</name>
</gene>
<comment type="caution">
    <text evidence="1">The sequence shown here is derived from an EMBL/GenBank/DDBJ whole genome shotgun (WGS) entry which is preliminary data.</text>
</comment>
<proteinExistence type="predicted"/>
<evidence type="ECO:0000313" key="1">
    <source>
        <dbReference type="EMBL" id="KAG8185954.1"/>
    </source>
</evidence>
<reference evidence="1 2" key="1">
    <citation type="journal article" date="2022" name="Nat. Ecol. Evol.">
        <title>A masculinizing supergene underlies an exaggerated male reproductive morph in a spider.</title>
        <authorList>
            <person name="Hendrickx F."/>
            <person name="De Corte Z."/>
            <person name="Sonet G."/>
            <person name="Van Belleghem S.M."/>
            <person name="Kostlbacher S."/>
            <person name="Vangestel C."/>
        </authorList>
    </citation>
    <scope>NUCLEOTIDE SEQUENCE [LARGE SCALE GENOMIC DNA]</scope>
    <source>
        <strain evidence="1">W744_W776</strain>
    </source>
</reference>
<sequence>MEADIISPLIAKFELINLNEKITTHRSEIIRNLWWFLGHVNPLCSLDQPQRRRNPLNIVMKQWNKSVFEYSYIPDTTHRKYHRTQGYYTPVCPLILPHFVSVV</sequence>
<evidence type="ECO:0000313" key="2">
    <source>
        <dbReference type="Proteomes" id="UP000827092"/>
    </source>
</evidence>
<organism evidence="1 2">
    <name type="scientific">Oedothorax gibbosus</name>
    <dbReference type="NCBI Taxonomy" id="931172"/>
    <lineage>
        <taxon>Eukaryota</taxon>
        <taxon>Metazoa</taxon>
        <taxon>Ecdysozoa</taxon>
        <taxon>Arthropoda</taxon>
        <taxon>Chelicerata</taxon>
        <taxon>Arachnida</taxon>
        <taxon>Araneae</taxon>
        <taxon>Araneomorphae</taxon>
        <taxon>Entelegynae</taxon>
        <taxon>Araneoidea</taxon>
        <taxon>Linyphiidae</taxon>
        <taxon>Erigoninae</taxon>
        <taxon>Oedothorax</taxon>
    </lineage>
</organism>
<name>A0AAV6UP41_9ARAC</name>
<keyword evidence="2" id="KW-1185">Reference proteome</keyword>